<proteinExistence type="predicted"/>
<sequence>MLVKEQARKSTLVTAPKEPIDDITPALEALDSPRNPEFGFAGIHPNEVFPIGIQKPDSYDVPADILKESANF</sequence>
<dbReference type="RefSeq" id="XP_015702488.1">
    <property type="nucleotide sequence ID" value="XM_015847884.1"/>
</dbReference>
<evidence type="ECO:0000313" key="2">
    <source>
        <dbReference type="Proteomes" id="UP000002059"/>
    </source>
</evidence>
<reference evidence="1 2" key="1">
    <citation type="journal article" date="2011" name="PLoS Genet.">
        <title>Comparative genomic analysis of human fungal pathogens causing paracoccidioidomycosis.</title>
        <authorList>
            <person name="Desjardins C.A."/>
            <person name="Champion M.D."/>
            <person name="Holder J.W."/>
            <person name="Muszewska A."/>
            <person name="Goldberg J."/>
            <person name="Bailao A.M."/>
            <person name="Brigido M.M."/>
            <person name="Ferreira M.E."/>
            <person name="Garcia A.M."/>
            <person name="Grynberg M."/>
            <person name="Gujja S."/>
            <person name="Heiman D.I."/>
            <person name="Henn M.R."/>
            <person name="Kodira C.D."/>
            <person name="Leon-Narvaez H."/>
            <person name="Longo L.V."/>
            <person name="Ma L.J."/>
            <person name="Malavazi I."/>
            <person name="Matsuo A.L."/>
            <person name="Morais F.V."/>
            <person name="Pereira M."/>
            <person name="Rodriguez-Brito S."/>
            <person name="Sakthikumar S."/>
            <person name="Salem-Izacc S.M."/>
            <person name="Sykes S.M."/>
            <person name="Teixeira M.M."/>
            <person name="Vallejo M.C."/>
            <person name="Walter M.E."/>
            <person name="Yandava C."/>
            <person name="Young S."/>
            <person name="Zeng Q."/>
            <person name="Zucker J."/>
            <person name="Felipe M.S."/>
            <person name="Goldman G.H."/>
            <person name="Haas B.J."/>
            <person name="McEwen J.G."/>
            <person name="Nino-Vega G."/>
            <person name="Puccia R."/>
            <person name="San-Blas G."/>
            <person name="Soares C.M."/>
            <person name="Birren B.W."/>
            <person name="Cuomo C.A."/>
        </authorList>
    </citation>
    <scope>NUCLEOTIDE SEQUENCE [LARGE SCALE GENOMIC DNA]</scope>
    <source>
        <strain evidence="2">ATCC MYA-826 / Pb01</strain>
    </source>
</reference>
<organism evidence="1 2">
    <name type="scientific">Paracoccidioides lutzii (strain ATCC MYA-826 / Pb01)</name>
    <name type="common">Paracoccidioides brasiliensis</name>
    <dbReference type="NCBI Taxonomy" id="502779"/>
    <lineage>
        <taxon>Eukaryota</taxon>
        <taxon>Fungi</taxon>
        <taxon>Dikarya</taxon>
        <taxon>Ascomycota</taxon>
        <taxon>Pezizomycotina</taxon>
        <taxon>Eurotiomycetes</taxon>
        <taxon>Eurotiomycetidae</taxon>
        <taxon>Onygenales</taxon>
        <taxon>Ajellomycetaceae</taxon>
        <taxon>Paracoccidioides</taxon>
    </lineage>
</organism>
<dbReference type="VEuPathDB" id="FungiDB:PAAG_12390"/>
<accession>A0A0A2V433</accession>
<evidence type="ECO:0000313" key="1">
    <source>
        <dbReference type="EMBL" id="KGQ00920.1"/>
    </source>
</evidence>
<protein>
    <submittedName>
        <fullName evidence="1">Uncharacterized protein</fullName>
    </submittedName>
</protein>
<dbReference type="HOGENOM" id="CLU_2722872_0_0_1"/>
<name>A0A0A2V433_PARBA</name>
<dbReference type="EMBL" id="KN294015">
    <property type="protein sequence ID" value="KGQ00920.1"/>
    <property type="molecule type" value="Genomic_DNA"/>
</dbReference>
<dbReference type="GeneID" id="26971064"/>
<gene>
    <name evidence="1" type="ORF">PAAG_12390</name>
</gene>
<keyword evidence="2" id="KW-1185">Reference proteome</keyword>
<dbReference type="Proteomes" id="UP000002059">
    <property type="component" value="Partially assembled WGS sequence"/>
</dbReference>
<dbReference type="AlphaFoldDB" id="A0A0A2V433"/>
<dbReference type="KEGG" id="pbl:PAAG_12390"/>